<protein>
    <submittedName>
        <fullName evidence="1">Uncharacterized protein</fullName>
    </submittedName>
</protein>
<sequence>MPCRCWPVSFLIEMPPAPLSVMPPHRAPRHPRVHRHCRTQLHVLRLCLIVYKCIALAGARRVSELFTSCTHSWPFGALPTSNAGTSLHAYRLHRRVGAVVICGRPRACRAPRRYLCGPSLKYNPRRDPARTRLPTHPDQLCGSLTSVSISPPPSLLWFLVFWTKYLPPCAGPTYG</sequence>
<organism evidence="1 2">
    <name type="scientific">Hypholoma sublateritium (strain FD-334 SS-4)</name>
    <dbReference type="NCBI Taxonomy" id="945553"/>
    <lineage>
        <taxon>Eukaryota</taxon>
        <taxon>Fungi</taxon>
        <taxon>Dikarya</taxon>
        <taxon>Basidiomycota</taxon>
        <taxon>Agaricomycotina</taxon>
        <taxon>Agaricomycetes</taxon>
        <taxon>Agaricomycetidae</taxon>
        <taxon>Agaricales</taxon>
        <taxon>Agaricineae</taxon>
        <taxon>Strophariaceae</taxon>
        <taxon>Hypholoma</taxon>
    </lineage>
</organism>
<dbReference type="Proteomes" id="UP000054270">
    <property type="component" value="Unassembled WGS sequence"/>
</dbReference>
<evidence type="ECO:0000313" key="1">
    <source>
        <dbReference type="EMBL" id="KJA21281.1"/>
    </source>
</evidence>
<keyword evidence="2" id="KW-1185">Reference proteome</keyword>
<accession>A0A0D2NXT1</accession>
<dbReference type="AlphaFoldDB" id="A0A0D2NXT1"/>
<name>A0A0D2NXT1_HYPSF</name>
<gene>
    <name evidence="1" type="ORF">HYPSUDRAFT_738808</name>
</gene>
<evidence type="ECO:0000313" key="2">
    <source>
        <dbReference type="Proteomes" id="UP000054270"/>
    </source>
</evidence>
<proteinExistence type="predicted"/>
<dbReference type="EMBL" id="KN817559">
    <property type="protein sequence ID" value="KJA21281.1"/>
    <property type="molecule type" value="Genomic_DNA"/>
</dbReference>
<reference evidence="2" key="1">
    <citation type="submission" date="2014-04" db="EMBL/GenBank/DDBJ databases">
        <title>Evolutionary Origins and Diversification of the Mycorrhizal Mutualists.</title>
        <authorList>
            <consortium name="DOE Joint Genome Institute"/>
            <consortium name="Mycorrhizal Genomics Consortium"/>
            <person name="Kohler A."/>
            <person name="Kuo A."/>
            <person name="Nagy L.G."/>
            <person name="Floudas D."/>
            <person name="Copeland A."/>
            <person name="Barry K.W."/>
            <person name="Cichocki N."/>
            <person name="Veneault-Fourrey C."/>
            <person name="LaButti K."/>
            <person name="Lindquist E.A."/>
            <person name="Lipzen A."/>
            <person name="Lundell T."/>
            <person name="Morin E."/>
            <person name="Murat C."/>
            <person name="Riley R."/>
            <person name="Ohm R."/>
            <person name="Sun H."/>
            <person name="Tunlid A."/>
            <person name="Henrissat B."/>
            <person name="Grigoriev I.V."/>
            <person name="Hibbett D.S."/>
            <person name="Martin F."/>
        </authorList>
    </citation>
    <scope>NUCLEOTIDE SEQUENCE [LARGE SCALE GENOMIC DNA]</scope>
    <source>
        <strain evidence="2">FD-334 SS-4</strain>
    </source>
</reference>